<feature type="compositionally biased region" description="Low complexity" evidence="8">
    <location>
        <begin position="775"/>
        <end position="784"/>
    </location>
</feature>
<organism evidence="11 12">
    <name type="scientific">Plectus sambesii</name>
    <dbReference type="NCBI Taxonomy" id="2011161"/>
    <lineage>
        <taxon>Eukaryota</taxon>
        <taxon>Metazoa</taxon>
        <taxon>Ecdysozoa</taxon>
        <taxon>Nematoda</taxon>
        <taxon>Chromadorea</taxon>
        <taxon>Plectida</taxon>
        <taxon>Plectina</taxon>
        <taxon>Plectoidea</taxon>
        <taxon>Plectidae</taxon>
        <taxon>Plectus</taxon>
    </lineage>
</organism>
<sequence length="1308" mass="139830">MAEHIARDRCAGVAGPSAETTRLTVWMLRKKHRRDDAQCRRVACAGGRNGANGAVHVPEPIAIFLPSFKCKIRPAETLCKHCFAFGKLARTHSPLTGVWKGSPITAAVGRNATAPKAVRPANCLSRPETAEWALAALSNNGHVLALHGGLIAAQSADVNRGSSRERGGSIVLPDHMKQARNRQDAAKGYSLGPLLPFPRRTAPAGSNNGRSSSGRPLPFRLQASRTATLAKIAYPAPLPPYQVADGDNPYRDSASKPPDSPPRRPNVSASEPAYVPPPAYPDTESVTTGSSPAVSSNPPPEEDARSRYAFPEETRPPPETTVPDNSEESRYAFPDKISTAKTIPTDIDEEQSRYAFPDKVSSDRTTSAPDDGESTRYAFPDQVSSDRTTASPDDGESTRYAPPDKVSSDRTTASPDDGESTRYAFPDQVSSDRTTASPDDGESTRYAPPDKISSDRTTASPDDGESTRYAPPDKISSDRTTPSPDDGESTRYAPPDKISSDRTTPSPDDGESTRYAPPDKISSDRTTPSPDDGEATRYAFPDQSPPGSTPSATSGTTQPTVPNAYETPQESPSTVAQQSSTASPKVPESSTVSEVPPNPSETPNIPESSSPSPNETPSTASVTNNTPQITSSQSPTPSEVTKSSPPATSSSPPGSEETPTPPITSEGSVTPTTPQSTPDVSLTTVPSPSSATTETGSPVTLETFPQSESTPSSGSTKPGVTAPPEESQSETTSPSQTSTETTPPAPEQSTPSAPSSSPPLTQENIQTTTPNSDRPTSVPPTVVTQTAPISTPSEPNTESTATSPLSSGPPRNATDSSTSATPFENPPITTDSGQPSVSSGAPPTEAIVTTEVPRTTTQGRTTPSVPPNRIRGKPHVICEESGIVFNAKTFFPFVGEVFARDRKDNPLCHKRFDGGDAELSFTLPYKECGRLNPGAGPEESGYSVEVIVYYQNEDGSSTIQSFLTRCVNQRIRYETENIPRRIEEALEELKLIPTKVEQKAAVPDCLMRIVPEPEEHHGYGPSAKEAVEDATIGQQLRIEWSLNPPSDAYGFHVRNCTVRDKLSGQEYLVIDENGCSTDINILGHPHYDTYHDLAIVHWHAFKVPDNALLSIRCSFVICSDIADENGVSNCDDIPTPPFCPDLITAPVNSLLFDLENNAVVKRSVDKMHVHTDICVSDEHTPPSDYCLSAAYQADKRSHLERAGQEAVVDRRVCVSRMVFSALTALSGLLLVLALGVYASVGLVRRRRKRRCQLLKLYVSRLACANVLGLLRLLADASVSSSGQISAWVRPAVTVVRYGAAPICPKCDW</sequence>
<dbReference type="WBParaSite" id="PSAMB.scaffold2597size22337.g18466.t1">
    <property type="protein sequence ID" value="PSAMB.scaffold2597size22337.g18466.t1"/>
    <property type="gene ID" value="PSAMB.scaffold2597size22337.g18466"/>
</dbReference>
<reference evidence="12" key="1">
    <citation type="submission" date="2022-11" db="UniProtKB">
        <authorList>
            <consortium name="WormBaseParasite"/>
        </authorList>
    </citation>
    <scope>IDENTIFICATION</scope>
</reference>
<evidence type="ECO:0000256" key="2">
    <source>
        <dbReference type="ARBA" id="ARBA00022460"/>
    </source>
</evidence>
<feature type="region of interest" description="Disordered" evidence="8">
    <location>
        <begin position="237"/>
        <end position="872"/>
    </location>
</feature>
<dbReference type="InterPro" id="IPR051962">
    <property type="entry name" value="Cuticlin"/>
</dbReference>
<feature type="compositionally biased region" description="Polar residues" evidence="8">
    <location>
        <begin position="669"/>
        <end position="718"/>
    </location>
</feature>
<keyword evidence="6 9" id="KW-1133">Transmembrane helix</keyword>
<evidence type="ECO:0000256" key="3">
    <source>
        <dbReference type="ARBA" id="ARBA00022475"/>
    </source>
</evidence>
<dbReference type="InterPro" id="IPR057475">
    <property type="entry name" value="CUT_C"/>
</dbReference>
<dbReference type="Pfam" id="PF25057">
    <property type="entry name" value="CUT_N"/>
    <property type="match status" value="1"/>
</dbReference>
<name>A0A914VVK7_9BILA</name>
<keyword evidence="3" id="KW-1003">Cell membrane</keyword>
<evidence type="ECO:0000256" key="4">
    <source>
        <dbReference type="ARBA" id="ARBA00022692"/>
    </source>
</evidence>
<feature type="compositionally biased region" description="Low complexity" evidence="8">
    <location>
        <begin position="205"/>
        <end position="215"/>
    </location>
</feature>
<feature type="region of interest" description="Disordered" evidence="8">
    <location>
        <begin position="179"/>
        <end position="218"/>
    </location>
</feature>
<evidence type="ECO:0000256" key="8">
    <source>
        <dbReference type="SAM" id="MobiDB-lite"/>
    </source>
</evidence>
<feature type="compositionally biased region" description="Low complexity" evidence="8">
    <location>
        <begin position="601"/>
        <end position="619"/>
    </location>
</feature>
<dbReference type="PANTHER" id="PTHR22907">
    <property type="entry name" value="GH04558P"/>
    <property type="match status" value="1"/>
</dbReference>
<accession>A0A914VVK7</accession>
<dbReference type="Proteomes" id="UP000887566">
    <property type="component" value="Unplaced"/>
</dbReference>
<evidence type="ECO:0000259" key="10">
    <source>
        <dbReference type="PROSITE" id="PS51034"/>
    </source>
</evidence>
<evidence type="ECO:0000256" key="7">
    <source>
        <dbReference type="ARBA" id="ARBA00023136"/>
    </source>
</evidence>
<evidence type="ECO:0000256" key="6">
    <source>
        <dbReference type="ARBA" id="ARBA00022989"/>
    </source>
</evidence>
<keyword evidence="7 9" id="KW-0472">Membrane</keyword>
<feature type="compositionally biased region" description="Polar residues" evidence="8">
    <location>
        <begin position="566"/>
        <end position="593"/>
    </location>
</feature>
<keyword evidence="2" id="KW-0193">Cuticle</keyword>
<evidence type="ECO:0000256" key="5">
    <source>
        <dbReference type="ARBA" id="ARBA00022729"/>
    </source>
</evidence>
<feature type="domain" description="ZP" evidence="10">
    <location>
        <begin position="877"/>
        <end position="1137"/>
    </location>
</feature>
<dbReference type="InterPro" id="IPR056953">
    <property type="entry name" value="CUT_N"/>
</dbReference>
<feature type="compositionally biased region" description="Polar residues" evidence="8">
    <location>
        <begin position="760"/>
        <end position="774"/>
    </location>
</feature>
<dbReference type="PANTHER" id="PTHR22907:SF46">
    <property type="entry name" value="ZP DOMAIN-CONTAINING PROTEIN"/>
    <property type="match status" value="1"/>
</dbReference>
<feature type="compositionally biased region" description="Basic and acidic residues" evidence="8">
    <location>
        <begin position="302"/>
        <end position="316"/>
    </location>
</feature>
<keyword evidence="11" id="KW-1185">Reference proteome</keyword>
<dbReference type="Pfam" id="PF25301">
    <property type="entry name" value="CUT_C"/>
    <property type="match status" value="1"/>
</dbReference>
<feature type="compositionally biased region" description="Polar residues" evidence="8">
    <location>
        <begin position="852"/>
        <end position="863"/>
    </location>
</feature>
<feature type="compositionally biased region" description="Low complexity" evidence="8">
    <location>
        <begin position="722"/>
        <end position="759"/>
    </location>
</feature>
<dbReference type="InterPro" id="IPR001507">
    <property type="entry name" value="ZP_dom"/>
</dbReference>
<feature type="compositionally biased region" description="Low complexity" evidence="8">
    <location>
        <begin position="549"/>
        <end position="560"/>
    </location>
</feature>
<feature type="transmembrane region" description="Helical" evidence="9">
    <location>
        <begin position="1217"/>
        <end position="1240"/>
    </location>
</feature>
<feature type="compositionally biased region" description="Polar residues" evidence="8">
    <location>
        <begin position="813"/>
        <end position="841"/>
    </location>
</feature>
<comment type="subcellular location">
    <subcellularLocation>
        <location evidence="1">Cell membrane</location>
        <topology evidence="1">Single-pass type I membrane protein</topology>
    </subcellularLocation>
</comment>
<evidence type="ECO:0000313" key="11">
    <source>
        <dbReference type="Proteomes" id="UP000887566"/>
    </source>
</evidence>
<dbReference type="GO" id="GO:0005886">
    <property type="term" value="C:plasma membrane"/>
    <property type="evidence" value="ECO:0007669"/>
    <property type="project" value="UniProtKB-SubCell"/>
</dbReference>
<evidence type="ECO:0000256" key="1">
    <source>
        <dbReference type="ARBA" id="ARBA00004251"/>
    </source>
</evidence>
<feature type="compositionally biased region" description="Low complexity" evidence="8">
    <location>
        <begin position="626"/>
        <end position="668"/>
    </location>
</feature>
<dbReference type="SMART" id="SM00241">
    <property type="entry name" value="ZP"/>
    <property type="match status" value="1"/>
</dbReference>
<feature type="compositionally biased region" description="Polar residues" evidence="8">
    <location>
        <begin position="382"/>
        <end position="391"/>
    </location>
</feature>
<feature type="compositionally biased region" description="Polar residues" evidence="8">
    <location>
        <begin position="284"/>
        <end position="296"/>
    </location>
</feature>
<feature type="compositionally biased region" description="Polar residues" evidence="8">
    <location>
        <begin position="428"/>
        <end position="437"/>
    </location>
</feature>
<proteinExistence type="predicted"/>
<evidence type="ECO:0000313" key="12">
    <source>
        <dbReference type="WBParaSite" id="PSAMB.scaffold2597size22337.g18466.t1"/>
    </source>
</evidence>
<feature type="compositionally biased region" description="Polar residues" evidence="8">
    <location>
        <begin position="785"/>
        <end position="806"/>
    </location>
</feature>
<dbReference type="PROSITE" id="PS51034">
    <property type="entry name" value="ZP_2"/>
    <property type="match status" value="1"/>
</dbReference>
<dbReference type="GO" id="GO:0042302">
    <property type="term" value="F:structural constituent of cuticle"/>
    <property type="evidence" value="ECO:0007669"/>
    <property type="project" value="UniProtKB-KW"/>
</dbReference>
<keyword evidence="5" id="KW-0732">Signal</keyword>
<keyword evidence="4 9" id="KW-0812">Transmembrane</keyword>
<protein>
    <submittedName>
        <fullName evidence="12">ZP domain-containing protein</fullName>
    </submittedName>
</protein>
<evidence type="ECO:0000256" key="9">
    <source>
        <dbReference type="SAM" id="Phobius"/>
    </source>
</evidence>